<dbReference type="PROSITE" id="PS50088">
    <property type="entry name" value="ANK_REPEAT"/>
    <property type="match status" value="1"/>
</dbReference>
<evidence type="ECO:0000256" key="1">
    <source>
        <dbReference type="ARBA" id="ARBA00022737"/>
    </source>
</evidence>
<keyword evidence="1" id="KW-0677">Repeat</keyword>
<reference evidence="4 5" key="1">
    <citation type="journal article" date="2017" name="Curr. Biol.">
        <title>The Evolution of Venom by Co-option of Single-Copy Genes.</title>
        <authorList>
            <person name="Martinson E.O."/>
            <person name="Mrinalini"/>
            <person name="Kelkar Y.D."/>
            <person name="Chang C.H."/>
            <person name="Werren J.H."/>
        </authorList>
    </citation>
    <scope>NUCLEOTIDE SEQUENCE [LARGE SCALE GENOMIC DNA]</scope>
    <source>
        <strain evidence="4 5">Alberta</strain>
        <tissue evidence="4">Whole body</tissue>
    </source>
</reference>
<evidence type="ECO:0000313" key="4">
    <source>
        <dbReference type="EMBL" id="OXU19800.1"/>
    </source>
</evidence>
<evidence type="ECO:0000256" key="2">
    <source>
        <dbReference type="ARBA" id="ARBA00023043"/>
    </source>
</evidence>
<keyword evidence="2 3" id="KW-0040">ANK repeat</keyword>
<gene>
    <name evidence="4" type="ORF">TSAR_006716</name>
</gene>
<dbReference type="Pfam" id="PF12796">
    <property type="entry name" value="Ank_2"/>
    <property type="match status" value="1"/>
</dbReference>
<dbReference type="SMART" id="SM00248">
    <property type="entry name" value="ANK"/>
    <property type="match status" value="4"/>
</dbReference>
<keyword evidence="5" id="KW-1185">Reference proteome</keyword>
<dbReference type="Proteomes" id="UP000215335">
    <property type="component" value="Unassembled WGS sequence"/>
</dbReference>
<dbReference type="AlphaFoldDB" id="A0A232EN76"/>
<evidence type="ECO:0000256" key="3">
    <source>
        <dbReference type="PROSITE-ProRule" id="PRU00023"/>
    </source>
</evidence>
<dbReference type="Gene3D" id="1.25.40.20">
    <property type="entry name" value="Ankyrin repeat-containing domain"/>
    <property type="match status" value="2"/>
</dbReference>
<dbReference type="InterPro" id="IPR036770">
    <property type="entry name" value="Ankyrin_rpt-contain_sf"/>
</dbReference>
<dbReference type="InterPro" id="IPR002110">
    <property type="entry name" value="Ankyrin_rpt"/>
</dbReference>
<proteinExistence type="predicted"/>
<accession>A0A232EN76</accession>
<dbReference type="EMBL" id="NNAY01003203">
    <property type="protein sequence ID" value="OXU19800.1"/>
    <property type="molecule type" value="Genomic_DNA"/>
</dbReference>
<dbReference type="STRING" id="543379.A0A232EN76"/>
<sequence>MANHINGKDQVRDKFKDAMVLWAALKEQRKRKNEELNYLAEGRKGPENKRDKPYRQNEHAAIIQITCENSAAMRTAADDEWDTINYKDQWDHRDINGETLIFQAVRAGSSGSVYFLLKKGIDKLTVNKKGDDVYCEAINTGREDILRALMSHEVNPVTKKYLYTPAINKKENQLIPLLKIKGIRPTDPVAALLLAIREGSLERMRELYTNKPTGGPLGFLHEAVLQGSNIKVIEHLIESSHDIEARTGNGRTSLQIAIAAKHHQITRYLIEKGANVRA</sequence>
<feature type="repeat" description="ANK" evidence="3">
    <location>
        <begin position="249"/>
        <end position="278"/>
    </location>
</feature>
<comment type="caution">
    <text evidence="4">The sequence shown here is derived from an EMBL/GenBank/DDBJ whole genome shotgun (WGS) entry which is preliminary data.</text>
</comment>
<protein>
    <submittedName>
        <fullName evidence="4">Uncharacterized protein</fullName>
    </submittedName>
</protein>
<name>A0A232EN76_9HYME</name>
<dbReference type="SUPFAM" id="SSF48403">
    <property type="entry name" value="Ankyrin repeat"/>
    <property type="match status" value="1"/>
</dbReference>
<dbReference type="PANTHER" id="PTHR24198">
    <property type="entry name" value="ANKYRIN REPEAT AND PROTEIN KINASE DOMAIN-CONTAINING PROTEIN"/>
    <property type="match status" value="1"/>
</dbReference>
<evidence type="ECO:0000313" key="5">
    <source>
        <dbReference type="Proteomes" id="UP000215335"/>
    </source>
</evidence>
<organism evidence="4 5">
    <name type="scientific">Trichomalopsis sarcophagae</name>
    <dbReference type="NCBI Taxonomy" id="543379"/>
    <lineage>
        <taxon>Eukaryota</taxon>
        <taxon>Metazoa</taxon>
        <taxon>Ecdysozoa</taxon>
        <taxon>Arthropoda</taxon>
        <taxon>Hexapoda</taxon>
        <taxon>Insecta</taxon>
        <taxon>Pterygota</taxon>
        <taxon>Neoptera</taxon>
        <taxon>Endopterygota</taxon>
        <taxon>Hymenoptera</taxon>
        <taxon>Apocrita</taxon>
        <taxon>Proctotrupomorpha</taxon>
        <taxon>Chalcidoidea</taxon>
        <taxon>Pteromalidae</taxon>
        <taxon>Pteromalinae</taxon>
        <taxon>Trichomalopsis</taxon>
    </lineage>
</organism>
<dbReference type="PANTHER" id="PTHR24198:SF165">
    <property type="entry name" value="ANKYRIN REPEAT-CONTAINING PROTEIN-RELATED"/>
    <property type="match status" value="1"/>
</dbReference>
<dbReference type="PROSITE" id="PS50297">
    <property type="entry name" value="ANK_REP_REGION"/>
    <property type="match status" value="1"/>
</dbReference>